<protein>
    <submittedName>
        <fullName evidence="2">M48 family metallopeptidase</fullName>
    </submittedName>
</protein>
<proteinExistence type="predicted"/>
<dbReference type="CDD" id="cd07344">
    <property type="entry name" value="M48_yhfN_like"/>
    <property type="match status" value="1"/>
</dbReference>
<dbReference type="Pfam" id="PF01863">
    <property type="entry name" value="YgjP-like"/>
    <property type="match status" value="1"/>
</dbReference>
<dbReference type="PANTHER" id="PTHR30399:SF1">
    <property type="entry name" value="UTP PYROPHOSPHATASE"/>
    <property type="match status" value="1"/>
</dbReference>
<dbReference type="InterPro" id="IPR002725">
    <property type="entry name" value="YgjP-like_metallopeptidase"/>
</dbReference>
<dbReference type="InterPro" id="IPR053136">
    <property type="entry name" value="UTP_pyrophosphatase-like"/>
</dbReference>
<dbReference type="PANTHER" id="PTHR30399">
    <property type="entry name" value="UNCHARACTERIZED PROTEIN YGJP"/>
    <property type="match status" value="1"/>
</dbReference>
<dbReference type="Gene3D" id="3.30.2010.10">
    <property type="entry name" value="Metalloproteases ('zincins'), catalytic domain"/>
    <property type="match status" value="1"/>
</dbReference>
<evidence type="ECO:0000313" key="2">
    <source>
        <dbReference type="EMBL" id="MFC4656675.1"/>
    </source>
</evidence>
<evidence type="ECO:0000313" key="3">
    <source>
        <dbReference type="Proteomes" id="UP001595962"/>
    </source>
</evidence>
<name>A0ABV9JR43_9GAMM</name>
<reference evidence="3" key="1">
    <citation type="journal article" date="2019" name="Int. J. Syst. Evol. Microbiol.">
        <title>The Global Catalogue of Microorganisms (GCM) 10K type strain sequencing project: providing services to taxonomists for standard genome sequencing and annotation.</title>
        <authorList>
            <consortium name="The Broad Institute Genomics Platform"/>
            <consortium name="The Broad Institute Genome Sequencing Center for Infectious Disease"/>
            <person name="Wu L."/>
            <person name="Ma J."/>
        </authorList>
    </citation>
    <scope>NUCLEOTIDE SEQUENCE [LARGE SCALE GENOMIC DNA]</scope>
    <source>
        <strain evidence="3">DT28</strain>
    </source>
</reference>
<accession>A0ABV9JR43</accession>
<organism evidence="2 3">
    <name type="scientific">Rheinheimera marina</name>
    <dbReference type="NCBI Taxonomy" id="1774958"/>
    <lineage>
        <taxon>Bacteria</taxon>
        <taxon>Pseudomonadati</taxon>
        <taxon>Pseudomonadota</taxon>
        <taxon>Gammaproteobacteria</taxon>
        <taxon>Chromatiales</taxon>
        <taxon>Chromatiaceae</taxon>
        <taxon>Rheinheimera</taxon>
    </lineage>
</organism>
<dbReference type="RefSeq" id="WP_377335960.1">
    <property type="nucleotide sequence ID" value="NZ_JBHSGB010000017.1"/>
</dbReference>
<comment type="caution">
    <text evidence="2">The sequence shown here is derived from an EMBL/GenBank/DDBJ whole genome shotgun (WGS) entry which is preliminary data.</text>
</comment>
<sequence>MSLPPYQLRYSSKRRTLQLQIKAGQLRVAAPVGLSLRQIEDFIREKAGWIERHLSVPEPLVPDWLTQQQLPYLGRHLQLKIVTDTLNAWTLEGDTLWLQLSSRNKAENQRRWMQQLVQQFYANEAELWFGHSAARFANAMGVQYQRIRSGDFKRKWGSCSSKGDLQFNWRLMMAPEWICTYVLVHELAHLRHMNHSADFWQLVSQFNADAKPARAWLRQNQHWMQLD</sequence>
<gene>
    <name evidence="2" type="ORF">ACFO3I_16775</name>
</gene>
<dbReference type="EMBL" id="JBHSGB010000017">
    <property type="protein sequence ID" value="MFC4656675.1"/>
    <property type="molecule type" value="Genomic_DNA"/>
</dbReference>
<evidence type="ECO:0000259" key="1">
    <source>
        <dbReference type="Pfam" id="PF01863"/>
    </source>
</evidence>
<feature type="domain" description="YgjP-like metallopeptidase" evidence="1">
    <location>
        <begin position="15"/>
        <end position="220"/>
    </location>
</feature>
<dbReference type="Proteomes" id="UP001595962">
    <property type="component" value="Unassembled WGS sequence"/>
</dbReference>
<keyword evidence="3" id="KW-1185">Reference proteome</keyword>